<comment type="similarity">
    <text evidence="2">Belongs to the glycosyltransferase 6 family.</text>
</comment>
<evidence type="ECO:0000256" key="11">
    <source>
        <dbReference type="PIRSR" id="PIRSR605076-3"/>
    </source>
</evidence>
<dbReference type="GO" id="GO:0046872">
    <property type="term" value="F:metal ion binding"/>
    <property type="evidence" value="ECO:0007669"/>
    <property type="project" value="UniProtKB-KW"/>
</dbReference>
<dbReference type="PANTHER" id="PTHR10462">
    <property type="entry name" value="GLYCOSYLTRANSFERASE-RELATED"/>
    <property type="match status" value="1"/>
</dbReference>
<dbReference type="PANTHER" id="PTHR10462:SF55">
    <property type="entry name" value="HISTO-BLOOD GROUP ABO SYSTEM TRANSFERASE 1"/>
    <property type="match status" value="1"/>
</dbReference>
<proteinExistence type="inferred from homology"/>
<dbReference type="RefSeq" id="XP_054853252.1">
    <property type="nucleotide sequence ID" value="XM_054997277.1"/>
</dbReference>
<feature type="binding site" evidence="11">
    <location>
        <position position="222"/>
    </location>
    <ligand>
        <name>Mn(2+)</name>
        <dbReference type="ChEBI" id="CHEBI:29035"/>
    </ligand>
</feature>
<feature type="binding site" evidence="10">
    <location>
        <position position="312"/>
    </location>
    <ligand>
        <name>an alpha-L-fucosyl-(1-&gt;2)-beta-D-galactosyl derivative</name>
        <dbReference type="ChEBI" id="CHEBI:140327"/>
    </ligand>
</feature>
<comment type="subcellular location">
    <subcellularLocation>
        <location evidence="1">Membrane</location>
        <topology evidence="1">Single-pass type II membrane protein</topology>
    </subcellularLocation>
</comment>
<evidence type="ECO:0000256" key="5">
    <source>
        <dbReference type="ARBA" id="ARBA00022692"/>
    </source>
</evidence>
<accession>A0AA97KB70</accession>
<evidence type="ECO:0000256" key="1">
    <source>
        <dbReference type="ARBA" id="ARBA00004606"/>
    </source>
</evidence>
<dbReference type="FunFam" id="3.90.550.10:FF:000022">
    <property type="entry name" value="Histo-blood group ABO system transferase"/>
    <property type="match status" value="1"/>
</dbReference>
<evidence type="ECO:0000256" key="2">
    <source>
        <dbReference type="ARBA" id="ARBA00010413"/>
    </source>
</evidence>
<keyword evidence="6" id="KW-0735">Signal-anchor</keyword>
<sequence length="366" mass="43202">MQMDHQKIRISGPFSKYHAPLVFGLCLLPSFILGYLWQASKGSWLSRNSILCETQSFSFHRNEADLSDGLPEIELPRMVYTKPHIFKPPRTDVLTMTPWLAPIIWDGTFNLEILNEQFRQRNTTIGLTVFAIKKYVVFLQRFLETAETYFMVGHRVKYYIFTDRPEAIPNITVKEGREIVPLRVQNYPRWQEISMRRMEMISYYSQQRFIYEVDFLVCVDVDMRFSDSVGVEILSEVFATIHPGFYAAERQAFTYERRPISEAYIPRDEGDFYYCGGFFGGTVAEVYKLTKKCHEAIMADKNKNVEAVWQEESHLNKYFVYHKPTKLLSPEYLWFTGNPHFLKKKRFIEIPKNRAVIRNKRNLPLK</sequence>
<dbReference type="GO" id="GO:0005794">
    <property type="term" value="C:Golgi apparatus"/>
    <property type="evidence" value="ECO:0007669"/>
    <property type="project" value="TreeGrafter"/>
</dbReference>
<feature type="binding site" evidence="10">
    <location>
        <position position="254"/>
    </location>
    <ligand>
        <name>an alpha-L-fucosyl-(1-&gt;2)-beta-D-galactosyl derivative</name>
        <dbReference type="ChEBI" id="CHEBI:140327"/>
    </ligand>
</feature>
<dbReference type="Gene3D" id="3.90.550.10">
    <property type="entry name" value="Spore Coat Polysaccharide Biosynthesis Protein SpsA, Chain A"/>
    <property type="match status" value="1"/>
</dbReference>
<keyword evidence="13" id="KW-1185">Reference proteome</keyword>
<keyword evidence="7 12" id="KW-1133">Transmembrane helix</keyword>
<dbReference type="GO" id="GO:0031982">
    <property type="term" value="C:vesicle"/>
    <property type="evidence" value="ECO:0007669"/>
    <property type="project" value="TreeGrafter"/>
</dbReference>
<keyword evidence="11" id="KW-0479">Metal-binding</keyword>
<evidence type="ECO:0000256" key="9">
    <source>
        <dbReference type="PIRSR" id="PIRSR605076-1"/>
    </source>
</evidence>
<feature type="transmembrane region" description="Helical" evidence="12">
    <location>
        <begin position="21"/>
        <end position="37"/>
    </location>
</feature>
<feature type="binding site" evidence="11">
    <location>
        <position position="220"/>
    </location>
    <ligand>
        <name>Mn(2+)</name>
        <dbReference type="ChEBI" id="CHEBI:29035"/>
    </ligand>
</feature>
<organism evidence="13 14">
    <name type="scientific">Eublepharis macularius</name>
    <name type="common">Leopard gecko</name>
    <name type="synonym">Cyrtodactylus macularius</name>
    <dbReference type="NCBI Taxonomy" id="481883"/>
    <lineage>
        <taxon>Eukaryota</taxon>
        <taxon>Metazoa</taxon>
        <taxon>Chordata</taxon>
        <taxon>Craniata</taxon>
        <taxon>Vertebrata</taxon>
        <taxon>Euteleostomi</taxon>
        <taxon>Lepidosauria</taxon>
        <taxon>Squamata</taxon>
        <taxon>Bifurcata</taxon>
        <taxon>Gekkota</taxon>
        <taxon>Eublepharidae</taxon>
        <taxon>Eublepharinae</taxon>
        <taxon>Eublepharis</taxon>
    </lineage>
</organism>
<keyword evidence="4" id="KW-0808">Transferase</keyword>
<feature type="binding site" evidence="10">
    <location>
        <position position="242"/>
    </location>
    <ligand>
        <name>an alpha-L-fucosyl-(1-&gt;2)-beta-D-galactosyl derivative</name>
        <dbReference type="ChEBI" id="CHEBI:140327"/>
    </ligand>
</feature>
<feature type="binding site" evidence="10">
    <location>
        <position position="135"/>
    </location>
    <ligand>
        <name>UDP-N-acetyl-alpha-D-galactosamine</name>
        <dbReference type="ChEBI" id="CHEBI:67138"/>
    </ligand>
</feature>
<comment type="cofactor">
    <cofactor evidence="11">
        <name>Mn(2+)</name>
        <dbReference type="ChEBI" id="CHEBI:29035"/>
    </cofactor>
    <text evidence="11">Binds 1 Mn(2+) ion per subunit.</text>
</comment>
<dbReference type="Pfam" id="PF03414">
    <property type="entry name" value="Glyco_transf_6"/>
    <property type="match status" value="1"/>
</dbReference>
<dbReference type="Proteomes" id="UP001190640">
    <property type="component" value="Chromosome 14"/>
</dbReference>
<evidence type="ECO:0000256" key="12">
    <source>
        <dbReference type="SAM" id="Phobius"/>
    </source>
</evidence>
<reference evidence="14" key="1">
    <citation type="submission" date="2025-08" db="UniProtKB">
        <authorList>
            <consortium name="RefSeq"/>
        </authorList>
    </citation>
    <scope>IDENTIFICATION</scope>
    <source>
        <tissue evidence="14">Blood</tissue>
    </source>
</reference>
<evidence type="ECO:0000256" key="10">
    <source>
        <dbReference type="PIRSR" id="PIRSR605076-2"/>
    </source>
</evidence>
<dbReference type="AlphaFoldDB" id="A0AA97KB70"/>
<name>A0AA97KB70_EUBMA</name>
<evidence type="ECO:0000256" key="6">
    <source>
        <dbReference type="ARBA" id="ARBA00022968"/>
    </source>
</evidence>
<keyword evidence="3" id="KW-0328">Glycosyltransferase</keyword>
<keyword evidence="8 12" id="KW-0472">Membrane</keyword>
<protein>
    <submittedName>
        <fullName evidence="14">Histo-blood group ABO system transferase-like</fullName>
    </submittedName>
</protein>
<dbReference type="CDD" id="cd02515">
    <property type="entry name" value="Glyco_transf_6"/>
    <property type="match status" value="1"/>
</dbReference>
<feature type="active site" description="Nucleophile" evidence="9">
    <location>
        <position position="312"/>
    </location>
</feature>
<evidence type="ECO:0000313" key="13">
    <source>
        <dbReference type="Proteomes" id="UP001190640"/>
    </source>
</evidence>
<evidence type="ECO:0000256" key="4">
    <source>
        <dbReference type="ARBA" id="ARBA00022679"/>
    </source>
</evidence>
<dbReference type="GO" id="GO:0016020">
    <property type="term" value="C:membrane"/>
    <property type="evidence" value="ECO:0007669"/>
    <property type="project" value="UniProtKB-SubCell"/>
</dbReference>
<dbReference type="GO" id="GO:0005975">
    <property type="term" value="P:carbohydrate metabolic process"/>
    <property type="evidence" value="ECO:0007669"/>
    <property type="project" value="InterPro"/>
</dbReference>
<feature type="binding site" evidence="10">
    <location>
        <begin position="220"/>
        <end position="222"/>
    </location>
    <ligand>
        <name>UDP-N-acetyl-alpha-D-galactosamine</name>
        <dbReference type="ChEBI" id="CHEBI:67138"/>
    </ligand>
</feature>
<evidence type="ECO:0000256" key="8">
    <source>
        <dbReference type="ARBA" id="ARBA00023136"/>
    </source>
</evidence>
<dbReference type="InterPro" id="IPR005076">
    <property type="entry name" value="Glyco_trans_6"/>
</dbReference>
<dbReference type="GO" id="GO:0016758">
    <property type="term" value="F:hexosyltransferase activity"/>
    <property type="evidence" value="ECO:0007669"/>
    <property type="project" value="InterPro"/>
</dbReference>
<dbReference type="InterPro" id="IPR029044">
    <property type="entry name" value="Nucleotide-diphossugar_trans"/>
</dbReference>
<gene>
    <name evidence="14" type="primary">LOC129341921</name>
</gene>
<keyword evidence="11" id="KW-0464">Manganese</keyword>
<keyword evidence="5 12" id="KW-0812">Transmembrane</keyword>
<dbReference type="SUPFAM" id="SSF53448">
    <property type="entry name" value="Nucleotide-diphospho-sugar transferases"/>
    <property type="match status" value="1"/>
</dbReference>
<evidence type="ECO:0000256" key="3">
    <source>
        <dbReference type="ARBA" id="ARBA00022676"/>
    </source>
</evidence>
<dbReference type="GeneID" id="129341921"/>
<evidence type="ECO:0000256" key="7">
    <source>
        <dbReference type="ARBA" id="ARBA00022989"/>
    </source>
</evidence>
<dbReference type="KEGG" id="emc:129341921"/>
<feature type="binding site" evidence="10">
    <location>
        <begin position="130"/>
        <end position="132"/>
    </location>
    <ligand>
        <name>UDP-N-acetyl-alpha-D-galactosamine</name>
        <dbReference type="ChEBI" id="CHEBI:67138"/>
    </ligand>
</feature>
<evidence type="ECO:0000313" key="14">
    <source>
        <dbReference type="RefSeq" id="XP_054853252.1"/>
    </source>
</evidence>